<proteinExistence type="predicted"/>
<dbReference type="EMBL" id="JAPQKN010000003">
    <property type="protein sequence ID" value="KAJ5166820.1"/>
    <property type="molecule type" value="Genomic_DNA"/>
</dbReference>
<dbReference type="RefSeq" id="XP_056543281.1">
    <property type="nucleotide sequence ID" value="XM_056687726.1"/>
</dbReference>
<keyword evidence="3" id="KW-1185">Reference proteome</keyword>
<dbReference type="GeneID" id="81426902"/>
<accession>A0A9W9I579</accession>
<reference evidence="2" key="2">
    <citation type="journal article" date="2023" name="IMA Fungus">
        <title>Comparative genomic study of the Penicillium genus elucidates a diverse pangenome and 15 lateral gene transfer events.</title>
        <authorList>
            <person name="Petersen C."/>
            <person name="Sorensen T."/>
            <person name="Nielsen M.R."/>
            <person name="Sondergaard T.E."/>
            <person name="Sorensen J.L."/>
            <person name="Fitzpatrick D.A."/>
            <person name="Frisvad J.C."/>
            <person name="Nielsen K.L."/>
        </authorList>
    </citation>
    <scope>NUCLEOTIDE SEQUENCE</scope>
    <source>
        <strain evidence="2">IBT 26290</strain>
    </source>
</reference>
<feature type="region of interest" description="Disordered" evidence="1">
    <location>
        <begin position="1"/>
        <end position="75"/>
    </location>
</feature>
<name>A0A9W9I579_9EURO</name>
<protein>
    <submittedName>
        <fullName evidence="2">Uncharacterized protein</fullName>
    </submittedName>
</protein>
<dbReference type="OrthoDB" id="4521990at2759"/>
<feature type="compositionally biased region" description="Basic and acidic residues" evidence="1">
    <location>
        <begin position="25"/>
        <end position="40"/>
    </location>
</feature>
<comment type="caution">
    <text evidence="2">The sequence shown here is derived from an EMBL/GenBank/DDBJ whole genome shotgun (WGS) entry which is preliminary data.</text>
</comment>
<evidence type="ECO:0000256" key="1">
    <source>
        <dbReference type="SAM" id="MobiDB-lite"/>
    </source>
</evidence>
<reference evidence="2" key="1">
    <citation type="submission" date="2022-11" db="EMBL/GenBank/DDBJ databases">
        <authorList>
            <person name="Petersen C."/>
        </authorList>
    </citation>
    <scope>NUCLEOTIDE SEQUENCE</scope>
    <source>
        <strain evidence="2">IBT 26290</strain>
    </source>
</reference>
<evidence type="ECO:0000313" key="2">
    <source>
        <dbReference type="EMBL" id="KAJ5166820.1"/>
    </source>
</evidence>
<evidence type="ECO:0000313" key="3">
    <source>
        <dbReference type="Proteomes" id="UP001149163"/>
    </source>
</evidence>
<dbReference type="Proteomes" id="UP001149163">
    <property type="component" value="Unassembled WGS sequence"/>
</dbReference>
<dbReference type="AlphaFoldDB" id="A0A9W9I579"/>
<sequence length="75" mass="8149">MSSGEGITDEAARAEHDLINQAESEEQKLHGNEDSTRKDPYTSASSGDSAADNMAEGGHHESKLDKIKDKLHIKK</sequence>
<organism evidence="2 3">
    <name type="scientific">Penicillium canariense</name>
    <dbReference type="NCBI Taxonomy" id="189055"/>
    <lineage>
        <taxon>Eukaryota</taxon>
        <taxon>Fungi</taxon>
        <taxon>Dikarya</taxon>
        <taxon>Ascomycota</taxon>
        <taxon>Pezizomycotina</taxon>
        <taxon>Eurotiomycetes</taxon>
        <taxon>Eurotiomycetidae</taxon>
        <taxon>Eurotiales</taxon>
        <taxon>Aspergillaceae</taxon>
        <taxon>Penicillium</taxon>
    </lineage>
</organism>
<gene>
    <name evidence="2" type="ORF">N7482_005601</name>
</gene>
<feature type="compositionally biased region" description="Basic and acidic residues" evidence="1">
    <location>
        <begin position="57"/>
        <end position="75"/>
    </location>
</feature>